<feature type="transmembrane region" description="Helical" evidence="1">
    <location>
        <begin position="86"/>
        <end position="112"/>
    </location>
</feature>
<feature type="transmembrane region" description="Helical" evidence="1">
    <location>
        <begin position="165"/>
        <end position="188"/>
    </location>
</feature>
<keyword evidence="1" id="KW-0812">Transmembrane</keyword>
<dbReference type="EMBL" id="GEEE01004017">
    <property type="protein sequence ID" value="JAP59208.1"/>
    <property type="molecule type" value="Transcribed_RNA"/>
</dbReference>
<keyword evidence="1" id="KW-1133">Transmembrane helix</keyword>
<accession>A0A0X3Q5W3</accession>
<feature type="transmembrane region" description="Helical" evidence="1">
    <location>
        <begin position="21"/>
        <end position="47"/>
    </location>
</feature>
<evidence type="ECO:0000313" key="2">
    <source>
        <dbReference type="EMBL" id="JAP59208.1"/>
    </source>
</evidence>
<gene>
    <name evidence="2" type="ORF">TR121622</name>
</gene>
<proteinExistence type="predicted"/>
<reference evidence="2" key="1">
    <citation type="submission" date="2016-01" db="EMBL/GenBank/DDBJ databases">
        <title>Reference transcriptome for the parasite Schistocephalus solidus: insights into the molecular evolution of parasitism.</title>
        <authorList>
            <person name="Hebert F.O."/>
            <person name="Grambauer S."/>
            <person name="Barber I."/>
            <person name="Landry C.R."/>
            <person name="Aubin-Horth N."/>
        </authorList>
    </citation>
    <scope>NUCLEOTIDE SEQUENCE</scope>
</reference>
<name>A0A0X3Q5W3_SCHSO</name>
<organism evidence="2">
    <name type="scientific">Schistocephalus solidus</name>
    <name type="common">Tapeworm</name>
    <dbReference type="NCBI Taxonomy" id="70667"/>
    <lineage>
        <taxon>Eukaryota</taxon>
        <taxon>Metazoa</taxon>
        <taxon>Spiralia</taxon>
        <taxon>Lophotrochozoa</taxon>
        <taxon>Platyhelminthes</taxon>
        <taxon>Cestoda</taxon>
        <taxon>Eucestoda</taxon>
        <taxon>Diphyllobothriidea</taxon>
        <taxon>Diphyllobothriidae</taxon>
        <taxon>Schistocephalus</taxon>
    </lineage>
</organism>
<keyword evidence="1" id="KW-0472">Membrane</keyword>
<evidence type="ECO:0000256" key="1">
    <source>
        <dbReference type="SAM" id="Phobius"/>
    </source>
</evidence>
<sequence>MCYFLLTDESYSQIMVCHRRCTFAFGFIFSLVIIALMCAELFLPFMWEDSGKFNGVLSKCKTNFQEYQHDFQRCFKEFSFHKEPEVILSIVVLGVAVAWFIGSLIIMIKLCCSSSRWPKFFKNFIIFGTVLNLLNAALAGVTAFFLQKNGKIKYMVEQTGFSISFYAILAAGGLHLVTVIMLIFILCCKSEEDSDSQKQEEVSPKFPDAYGATDSNTMGMQVEHALKPNNGLSQTFSSNIQFADWKPEGNDRLYRDYYGTIQSTVFGSA</sequence>
<feature type="transmembrane region" description="Helical" evidence="1">
    <location>
        <begin position="124"/>
        <end position="145"/>
    </location>
</feature>
<protein>
    <submittedName>
        <fullName evidence="2">Uncharacterized protein</fullName>
    </submittedName>
</protein>
<dbReference type="AlphaFoldDB" id="A0A0X3Q5W3"/>